<dbReference type="SUPFAM" id="SSF53335">
    <property type="entry name" value="S-adenosyl-L-methionine-dependent methyltransferases"/>
    <property type="match status" value="1"/>
</dbReference>
<keyword evidence="3" id="KW-1185">Reference proteome</keyword>
<dbReference type="Gene3D" id="3.40.50.150">
    <property type="entry name" value="Vaccinia Virus protein VP39"/>
    <property type="match status" value="1"/>
</dbReference>
<evidence type="ECO:0000259" key="1">
    <source>
        <dbReference type="Pfam" id="PF08241"/>
    </source>
</evidence>
<dbReference type="GO" id="GO:0008757">
    <property type="term" value="F:S-adenosylmethionine-dependent methyltransferase activity"/>
    <property type="evidence" value="ECO:0007669"/>
    <property type="project" value="InterPro"/>
</dbReference>
<dbReference type="AlphaFoldDB" id="A0A7D6Z8T0"/>
<evidence type="ECO:0000313" key="2">
    <source>
        <dbReference type="EMBL" id="QLY34644.1"/>
    </source>
</evidence>
<keyword evidence="2" id="KW-0808">Transferase</keyword>
<proteinExistence type="predicted"/>
<dbReference type="GO" id="GO:0032259">
    <property type="term" value="P:methylation"/>
    <property type="evidence" value="ECO:0007669"/>
    <property type="project" value="UniProtKB-KW"/>
</dbReference>
<dbReference type="InterPro" id="IPR013216">
    <property type="entry name" value="Methyltransf_11"/>
</dbReference>
<organism evidence="2 3">
    <name type="scientific">Nocardia huaxiensis</name>
    <dbReference type="NCBI Taxonomy" id="2755382"/>
    <lineage>
        <taxon>Bacteria</taxon>
        <taxon>Bacillati</taxon>
        <taxon>Actinomycetota</taxon>
        <taxon>Actinomycetes</taxon>
        <taxon>Mycobacteriales</taxon>
        <taxon>Nocardiaceae</taxon>
        <taxon>Nocardia</taxon>
    </lineage>
</organism>
<evidence type="ECO:0000313" key="3">
    <source>
        <dbReference type="Proteomes" id="UP000515512"/>
    </source>
</evidence>
<dbReference type="InterPro" id="IPR029063">
    <property type="entry name" value="SAM-dependent_MTases_sf"/>
</dbReference>
<dbReference type="Proteomes" id="UP000515512">
    <property type="component" value="Chromosome"/>
</dbReference>
<keyword evidence="2" id="KW-0489">Methyltransferase</keyword>
<dbReference type="KEGG" id="nhu:H0264_24650"/>
<feature type="domain" description="Methyltransferase type 11" evidence="1">
    <location>
        <begin position="111"/>
        <end position="163"/>
    </location>
</feature>
<sequence>MLVTSRSAAEYRAMFALTDTDLAGSVLDCCAGGASFAAETGDRVIAVDPMYALEDHVLAARVRAAIRDGDAIIAAHADRFEWTWYGGIEQRRVLRHAAGERFIADLTAHPDRYVPGALPELPFVTGSFDLVLCSHLLFTWSDRFDEDFHRRALAELVRVARREVRIYPLVVQATGEPVEYLDRLCEELRADGHDVRLQQIAYRFQRGAQEMLRIRPATAD</sequence>
<accession>A0A7D6Z8T0</accession>
<protein>
    <submittedName>
        <fullName evidence="2">Methyltransferase domain-containing protein</fullName>
    </submittedName>
</protein>
<gene>
    <name evidence="2" type="ORF">H0264_24650</name>
</gene>
<dbReference type="Pfam" id="PF08241">
    <property type="entry name" value="Methyltransf_11"/>
    <property type="match status" value="1"/>
</dbReference>
<dbReference type="EMBL" id="CP059399">
    <property type="protein sequence ID" value="QLY34644.1"/>
    <property type="molecule type" value="Genomic_DNA"/>
</dbReference>
<name>A0A7D6Z8T0_9NOCA</name>
<reference evidence="2 3" key="1">
    <citation type="submission" date="2020-07" db="EMBL/GenBank/DDBJ databases">
        <authorList>
            <person name="Zhuang K."/>
            <person name="Ran Y."/>
        </authorList>
    </citation>
    <scope>NUCLEOTIDE SEQUENCE [LARGE SCALE GENOMIC DNA]</scope>
    <source>
        <strain evidence="2 3">WCH-YHL-001</strain>
    </source>
</reference>